<gene>
    <name evidence="2" type="ORF">DEM34_13695</name>
</gene>
<dbReference type="Pfam" id="PF12706">
    <property type="entry name" value="Lactamase_B_2"/>
    <property type="match status" value="1"/>
</dbReference>
<dbReference type="AlphaFoldDB" id="A0A2U2MZ83"/>
<dbReference type="EMBL" id="QFFI01000023">
    <property type="protein sequence ID" value="PWG62034.1"/>
    <property type="molecule type" value="Genomic_DNA"/>
</dbReference>
<organism evidence="2 3">
    <name type="scientific">Sediminicurvatus halobius</name>
    <dbReference type="NCBI Taxonomy" id="2182432"/>
    <lineage>
        <taxon>Bacteria</taxon>
        <taxon>Pseudomonadati</taxon>
        <taxon>Pseudomonadota</taxon>
        <taxon>Gammaproteobacteria</taxon>
        <taxon>Chromatiales</taxon>
        <taxon>Ectothiorhodospiraceae</taxon>
        <taxon>Sediminicurvatus</taxon>
    </lineage>
</organism>
<dbReference type="Proteomes" id="UP000245474">
    <property type="component" value="Unassembled WGS sequence"/>
</dbReference>
<dbReference type="Gene3D" id="3.60.15.10">
    <property type="entry name" value="Ribonuclease Z/Hydroxyacylglutathione hydrolase-like"/>
    <property type="match status" value="1"/>
</dbReference>
<evidence type="ECO:0000259" key="1">
    <source>
        <dbReference type="Pfam" id="PF12706"/>
    </source>
</evidence>
<dbReference type="GO" id="GO:0005737">
    <property type="term" value="C:cytoplasm"/>
    <property type="evidence" value="ECO:0007669"/>
    <property type="project" value="TreeGrafter"/>
</dbReference>
<dbReference type="RefSeq" id="WP_109679390.1">
    <property type="nucleotide sequence ID" value="NZ_CP086615.1"/>
</dbReference>
<sequence length="364" mass="39724">MRLLLVLVTLGLAGCASYYQGPPSDHFDGRRFHNPEPRIERPPFAFLRWLLTRDPGAWPEHVPLAQADRPPRRVEGGMLRVSFVNHATLLLQTRGLNILTDPVWSERASPVSWAGPRRVQPPGIAFDDLPPIDVVLVSHNHYDHLDLATLARLQARDAPRVLVPLGNDAILARHDPPIAADALDWGDRVALSRSVAVTAAPMRHWSARGPFDRNAALWAAFAISTPEGTIYFVGDSGYDAAMFREARQAFAPIRLALLPIGAYEPRWFMRPVHMTPAEAVQAHRDLAAPRSLGIHQGTFRLADEAYDAPRQALARARQAAGVPAACFPAPANGEVFTLPATAALASPCKVPAAQSSQRSSQSPP</sequence>
<accession>A0A2U2MZ83</accession>
<dbReference type="PANTHER" id="PTHR15032:SF4">
    <property type="entry name" value="N-ACYL-PHOSPHATIDYLETHANOLAMINE-HYDROLYZING PHOSPHOLIPASE D"/>
    <property type="match status" value="1"/>
</dbReference>
<dbReference type="GO" id="GO:0070290">
    <property type="term" value="F:N-acylphosphatidylethanolamine-specific phospholipase D activity"/>
    <property type="evidence" value="ECO:0007669"/>
    <property type="project" value="InterPro"/>
</dbReference>
<feature type="domain" description="Metallo-beta-lactamase" evidence="1">
    <location>
        <begin position="97"/>
        <end position="295"/>
    </location>
</feature>
<name>A0A2U2MZ83_9GAMM</name>
<evidence type="ECO:0000313" key="3">
    <source>
        <dbReference type="Proteomes" id="UP000245474"/>
    </source>
</evidence>
<comment type="caution">
    <text evidence="2">The sequence shown here is derived from an EMBL/GenBank/DDBJ whole genome shotgun (WGS) entry which is preliminary data.</text>
</comment>
<dbReference type="OrthoDB" id="9805728at2"/>
<dbReference type="PANTHER" id="PTHR15032">
    <property type="entry name" value="N-ACYL-PHOSPHATIDYLETHANOLAMINE-HYDROLYZING PHOSPHOLIPASE D"/>
    <property type="match status" value="1"/>
</dbReference>
<protein>
    <recommendedName>
        <fullName evidence="1">Metallo-beta-lactamase domain-containing protein</fullName>
    </recommendedName>
</protein>
<proteinExistence type="predicted"/>
<dbReference type="InterPro" id="IPR001279">
    <property type="entry name" value="Metallo-B-lactamas"/>
</dbReference>
<dbReference type="SUPFAM" id="SSF56281">
    <property type="entry name" value="Metallo-hydrolase/oxidoreductase"/>
    <property type="match status" value="1"/>
</dbReference>
<evidence type="ECO:0000313" key="2">
    <source>
        <dbReference type="EMBL" id="PWG62034.1"/>
    </source>
</evidence>
<dbReference type="GO" id="GO:0008270">
    <property type="term" value="F:zinc ion binding"/>
    <property type="evidence" value="ECO:0007669"/>
    <property type="project" value="InterPro"/>
</dbReference>
<dbReference type="InterPro" id="IPR036866">
    <property type="entry name" value="RibonucZ/Hydroxyglut_hydro"/>
</dbReference>
<keyword evidence="3" id="KW-1185">Reference proteome</keyword>
<reference evidence="2 3" key="1">
    <citation type="submission" date="2018-05" db="EMBL/GenBank/DDBJ databases">
        <title>Spiribacter halobius sp. nov., a moderately halophilic bacterium isolated from marine solar saltern.</title>
        <authorList>
            <person name="Zheng W.-S."/>
            <person name="Lu D.-C."/>
            <person name="Du Z.-J."/>
        </authorList>
    </citation>
    <scope>NUCLEOTIDE SEQUENCE [LARGE SCALE GENOMIC DNA]</scope>
    <source>
        <strain evidence="2 3">E85</strain>
    </source>
</reference>
<dbReference type="PIRSF" id="PIRSF038896">
    <property type="entry name" value="NAPE-PLD"/>
    <property type="match status" value="1"/>
</dbReference>
<dbReference type="InterPro" id="IPR024884">
    <property type="entry name" value="NAPE-PLD"/>
</dbReference>
<dbReference type="PROSITE" id="PS51257">
    <property type="entry name" value="PROKAR_LIPOPROTEIN"/>
    <property type="match status" value="1"/>
</dbReference>